<evidence type="ECO:0000256" key="3">
    <source>
        <dbReference type="ARBA" id="ARBA00022475"/>
    </source>
</evidence>
<dbReference type="PROSITE" id="PS50928">
    <property type="entry name" value="ABC_TM1"/>
    <property type="match status" value="1"/>
</dbReference>
<name>A0A7W9KLK8_9PSEU</name>
<evidence type="ECO:0000256" key="4">
    <source>
        <dbReference type="ARBA" id="ARBA00022692"/>
    </source>
</evidence>
<dbReference type="GO" id="GO:0005886">
    <property type="term" value="C:plasma membrane"/>
    <property type="evidence" value="ECO:0007669"/>
    <property type="project" value="UniProtKB-SubCell"/>
</dbReference>
<keyword evidence="3" id="KW-1003">Cell membrane</keyword>
<feature type="transmembrane region" description="Helical" evidence="7">
    <location>
        <begin position="85"/>
        <end position="111"/>
    </location>
</feature>
<dbReference type="SUPFAM" id="SSF161098">
    <property type="entry name" value="MetI-like"/>
    <property type="match status" value="1"/>
</dbReference>
<evidence type="ECO:0000313" key="10">
    <source>
        <dbReference type="Proteomes" id="UP000585638"/>
    </source>
</evidence>
<keyword evidence="4 7" id="KW-0812">Transmembrane</keyword>
<proteinExistence type="inferred from homology"/>
<evidence type="ECO:0000256" key="5">
    <source>
        <dbReference type="ARBA" id="ARBA00022989"/>
    </source>
</evidence>
<organism evidence="9 10">
    <name type="scientific">Kutzneria kofuensis</name>
    <dbReference type="NCBI Taxonomy" id="103725"/>
    <lineage>
        <taxon>Bacteria</taxon>
        <taxon>Bacillati</taxon>
        <taxon>Actinomycetota</taxon>
        <taxon>Actinomycetes</taxon>
        <taxon>Pseudonocardiales</taxon>
        <taxon>Pseudonocardiaceae</taxon>
        <taxon>Kutzneria</taxon>
    </lineage>
</organism>
<dbReference type="EMBL" id="JACHIR010000001">
    <property type="protein sequence ID" value="MBB5894827.1"/>
    <property type="molecule type" value="Genomic_DNA"/>
</dbReference>
<keyword evidence="6 7" id="KW-0472">Membrane</keyword>
<keyword evidence="10" id="KW-1185">Reference proteome</keyword>
<reference evidence="9 10" key="1">
    <citation type="submission" date="2020-08" db="EMBL/GenBank/DDBJ databases">
        <title>Sequencing the genomes of 1000 actinobacteria strains.</title>
        <authorList>
            <person name="Klenk H.-P."/>
        </authorList>
    </citation>
    <scope>NUCLEOTIDE SEQUENCE [LARGE SCALE GENOMIC DNA]</scope>
    <source>
        <strain evidence="9 10">DSM 43851</strain>
    </source>
</reference>
<evidence type="ECO:0000313" key="9">
    <source>
        <dbReference type="EMBL" id="MBB5894827.1"/>
    </source>
</evidence>
<feature type="transmembrane region" description="Helical" evidence="7">
    <location>
        <begin position="123"/>
        <end position="145"/>
    </location>
</feature>
<dbReference type="RefSeq" id="WP_184866700.1">
    <property type="nucleotide sequence ID" value="NZ_BAAAWY010000002.1"/>
</dbReference>
<evidence type="ECO:0000256" key="1">
    <source>
        <dbReference type="ARBA" id="ARBA00004651"/>
    </source>
</evidence>
<dbReference type="Proteomes" id="UP000585638">
    <property type="component" value="Unassembled WGS sequence"/>
</dbReference>
<feature type="transmembrane region" description="Helical" evidence="7">
    <location>
        <begin position="198"/>
        <end position="220"/>
    </location>
</feature>
<dbReference type="InterPro" id="IPR035906">
    <property type="entry name" value="MetI-like_sf"/>
</dbReference>
<sequence>MTVAHLPAASPAAVTERRATVKPATVLAYLAAILVVGITVVPLLFVVVGGFRTTAQVNAAPVGWPSPWVIDNYVAILGTSAFWHFLWNSAVIAVIATALAVGLGAMAGFALSRYRFRGREALYGLFTVGLLFPLAVASLPLYLLLRQIGLLENPLGVAIPEAAFSLPVTILILRPFMLEIPQEVEDAAILDGASRLGFFWRILLPLSMPALSTVTVLAFVTSWNAYLLPLLVFNDQSHFTLPLGVATFQSQYSQDTARILAFTTLSMVPALGVFVLAERRIVGGLSGSVKG</sequence>
<dbReference type="PANTHER" id="PTHR43744:SF12">
    <property type="entry name" value="ABC TRANSPORTER PERMEASE PROTEIN MG189-RELATED"/>
    <property type="match status" value="1"/>
</dbReference>
<accession>A0A7W9KLK8</accession>
<feature type="transmembrane region" description="Helical" evidence="7">
    <location>
        <begin position="26"/>
        <end position="48"/>
    </location>
</feature>
<evidence type="ECO:0000256" key="7">
    <source>
        <dbReference type="RuleBase" id="RU363032"/>
    </source>
</evidence>
<evidence type="ECO:0000256" key="2">
    <source>
        <dbReference type="ARBA" id="ARBA00022448"/>
    </source>
</evidence>
<dbReference type="Gene3D" id="1.10.3720.10">
    <property type="entry name" value="MetI-like"/>
    <property type="match status" value="1"/>
</dbReference>
<keyword evidence="5 7" id="KW-1133">Transmembrane helix</keyword>
<dbReference type="InterPro" id="IPR000515">
    <property type="entry name" value="MetI-like"/>
</dbReference>
<evidence type="ECO:0000256" key="6">
    <source>
        <dbReference type="ARBA" id="ARBA00023136"/>
    </source>
</evidence>
<dbReference type="CDD" id="cd06261">
    <property type="entry name" value="TM_PBP2"/>
    <property type="match status" value="1"/>
</dbReference>
<dbReference type="PANTHER" id="PTHR43744">
    <property type="entry name" value="ABC TRANSPORTER PERMEASE PROTEIN MG189-RELATED-RELATED"/>
    <property type="match status" value="1"/>
</dbReference>
<dbReference type="Pfam" id="PF00528">
    <property type="entry name" value="BPD_transp_1"/>
    <property type="match status" value="1"/>
</dbReference>
<dbReference type="GO" id="GO:0055085">
    <property type="term" value="P:transmembrane transport"/>
    <property type="evidence" value="ECO:0007669"/>
    <property type="project" value="InterPro"/>
</dbReference>
<feature type="transmembrane region" description="Helical" evidence="7">
    <location>
        <begin position="259"/>
        <end position="277"/>
    </location>
</feature>
<comment type="similarity">
    <text evidence="7">Belongs to the binding-protein-dependent transport system permease family.</text>
</comment>
<dbReference type="AlphaFoldDB" id="A0A7W9KLK8"/>
<keyword evidence="2 7" id="KW-0813">Transport</keyword>
<evidence type="ECO:0000259" key="8">
    <source>
        <dbReference type="PROSITE" id="PS50928"/>
    </source>
</evidence>
<feature type="domain" description="ABC transmembrane type-1" evidence="8">
    <location>
        <begin position="86"/>
        <end position="277"/>
    </location>
</feature>
<comment type="subcellular location">
    <subcellularLocation>
        <location evidence="1 7">Cell membrane</location>
        <topology evidence="1 7">Multi-pass membrane protein</topology>
    </subcellularLocation>
</comment>
<protein>
    <submittedName>
        <fullName evidence="9">Raffinose/stachyose/melibiose transport system permease protein</fullName>
    </submittedName>
</protein>
<feature type="transmembrane region" description="Helical" evidence="7">
    <location>
        <begin position="157"/>
        <end position="177"/>
    </location>
</feature>
<gene>
    <name evidence="9" type="ORF">BJ998_006023</name>
</gene>
<comment type="caution">
    <text evidence="9">The sequence shown here is derived from an EMBL/GenBank/DDBJ whole genome shotgun (WGS) entry which is preliminary data.</text>
</comment>